<sequence>MKRLFFAVAIIVGAGACTSAQISQTLGEVNKAIGTQQPLTTAEVAEGLKEALVKGISNGSDIVSQLDGYFKNPEIKIPFPPEVKKVEDKLRQVGLGNEVDKFVLTLNRGAEDAAKEAKPIFITAIKSMTIQDAWSILKGQPDAATQYLKRTTSAQLKEKFKPVIQNSLNKVNATKYYGDIVNSYNKIPFTEDVNPNLDDYATDRAIEGLFTMIAKEEKNIRQDPVARTTELLKKVFGAAQQ</sequence>
<evidence type="ECO:0000313" key="1">
    <source>
        <dbReference type="EMBL" id="MBL0745897.1"/>
    </source>
</evidence>
<comment type="caution">
    <text evidence="1">The sequence shown here is derived from an EMBL/GenBank/DDBJ whole genome shotgun (WGS) entry which is preliminary data.</text>
</comment>
<reference evidence="1 2" key="1">
    <citation type="submission" date="2021-01" db="EMBL/GenBank/DDBJ databases">
        <title>Chryseolinea sp. Jin1 Genome sequencing and assembly.</title>
        <authorList>
            <person name="Kim I."/>
        </authorList>
    </citation>
    <scope>NUCLEOTIDE SEQUENCE [LARGE SCALE GENOMIC DNA]</scope>
    <source>
        <strain evidence="1 2">Jin1</strain>
    </source>
</reference>
<name>A0ABS1L4Q3_9BACT</name>
<keyword evidence="2" id="KW-1185">Reference proteome</keyword>
<dbReference type="RefSeq" id="WP_202016599.1">
    <property type="nucleotide sequence ID" value="NZ_JAERRB010000021.1"/>
</dbReference>
<dbReference type="PROSITE" id="PS51257">
    <property type="entry name" value="PROKAR_LIPOPROTEIN"/>
    <property type="match status" value="1"/>
</dbReference>
<dbReference type="EMBL" id="JAERRB010000021">
    <property type="protein sequence ID" value="MBL0745897.1"/>
    <property type="molecule type" value="Genomic_DNA"/>
</dbReference>
<gene>
    <name evidence="1" type="ORF">JI741_31980</name>
</gene>
<evidence type="ECO:0000313" key="2">
    <source>
        <dbReference type="Proteomes" id="UP000613030"/>
    </source>
</evidence>
<organism evidence="1 2">
    <name type="scientific">Chryseolinea lacunae</name>
    <dbReference type="NCBI Taxonomy" id="2801331"/>
    <lineage>
        <taxon>Bacteria</taxon>
        <taxon>Pseudomonadati</taxon>
        <taxon>Bacteroidota</taxon>
        <taxon>Cytophagia</taxon>
        <taxon>Cytophagales</taxon>
        <taxon>Fulvivirgaceae</taxon>
        <taxon>Chryseolinea</taxon>
    </lineage>
</organism>
<proteinExistence type="predicted"/>
<protein>
    <submittedName>
        <fullName evidence="1">DUF4197 domain-containing protein</fullName>
    </submittedName>
</protein>
<dbReference type="Pfam" id="PF13852">
    <property type="entry name" value="DUF4197"/>
    <property type="match status" value="1"/>
</dbReference>
<dbReference type="Proteomes" id="UP000613030">
    <property type="component" value="Unassembled WGS sequence"/>
</dbReference>
<dbReference type="InterPro" id="IPR025245">
    <property type="entry name" value="DUF4197"/>
</dbReference>
<accession>A0ABS1L4Q3</accession>